<name>A0ABY9AKC8_PARCI</name>
<dbReference type="EMBL" id="CP127363">
    <property type="protein sequence ID" value="WIY47396.1"/>
    <property type="molecule type" value="Genomic_DNA"/>
</dbReference>
<dbReference type="Proteomes" id="UP001242732">
    <property type="component" value="Chromosome"/>
</dbReference>
<accession>A0ABY9AKC8</accession>
<dbReference type="RefSeq" id="WP_011794816.1">
    <property type="nucleotide sequence ID" value="NZ_CP023687.1"/>
</dbReference>
<protein>
    <submittedName>
        <fullName evidence="1">YfdQ family protein</fullName>
    </submittedName>
</protein>
<sequence length="279" mass="30708">MDMNETKTETAAHEAIAASHQHVRDVYGTPLVILPEGFKVGLIPELLPAPTRKKGTTVLNDAASFVAVVNDQKGEDTRLFSTIDPPTFTAVFNHHAAEAGWGDHRARYNAPLAPEWAAWTGMDGKKQNQVDLAQFIENNLVDVAFLEPKDGHPGSPDGSTLLEVCRTLEAKKKVDFKSAIRLADGSTQFTYDEYVQGSALQGQLQVPEQFSLAIPVFENGAKWRVDVRLRYRIQDGGNLVMWLELIRPQKVIEGAVLELREQIAKDTGLQILNGIPNAG</sequence>
<evidence type="ECO:0000313" key="2">
    <source>
        <dbReference type="Proteomes" id="UP001242732"/>
    </source>
</evidence>
<evidence type="ECO:0000313" key="1">
    <source>
        <dbReference type="EMBL" id="WIY47396.1"/>
    </source>
</evidence>
<dbReference type="Pfam" id="PF10065">
    <property type="entry name" value="DUF2303"/>
    <property type="match status" value="1"/>
</dbReference>
<dbReference type="InterPro" id="IPR019276">
    <property type="entry name" value="DUF2303"/>
</dbReference>
<gene>
    <name evidence="1" type="ORF">QRO08_16330</name>
</gene>
<keyword evidence="2" id="KW-1185">Reference proteome</keyword>
<proteinExistence type="predicted"/>
<organism evidence="1 2">
    <name type="scientific">Paracidovorax citrulli</name>
    <name type="common">Acidovorax citrulli</name>
    <dbReference type="NCBI Taxonomy" id="80869"/>
    <lineage>
        <taxon>Bacteria</taxon>
        <taxon>Pseudomonadati</taxon>
        <taxon>Pseudomonadota</taxon>
        <taxon>Betaproteobacteria</taxon>
        <taxon>Burkholderiales</taxon>
        <taxon>Comamonadaceae</taxon>
        <taxon>Paracidovorax</taxon>
    </lineage>
</organism>
<reference evidence="1 2" key="1">
    <citation type="submission" date="2023-06" db="EMBL/GenBank/DDBJ databases">
        <authorList>
            <person name="Ham H."/>
            <person name="Park D.S."/>
        </authorList>
    </citation>
    <scope>NUCLEOTIDE SEQUENCE [LARGE SCALE GENOMIC DNA]</scope>
    <source>
        <strain evidence="1 2">KACC 17005</strain>
    </source>
</reference>